<dbReference type="InterPro" id="IPR000276">
    <property type="entry name" value="GPCR_Rhodpsn"/>
</dbReference>
<evidence type="ECO:0000313" key="10">
    <source>
        <dbReference type="EMBL" id="CAF1671923.1"/>
    </source>
</evidence>
<feature type="transmembrane region" description="Helical" evidence="7">
    <location>
        <begin position="230"/>
        <end position="256"/>
    </location>
</feature>
<dbReference type="Pfam" id="PF00001">
    <property type="entry name" value="7tm_1"/>
    <property type="match status" value="1"/>
</dbReference>
<dbReference type="PANTHER" id="PTHR24241">
    <property type="entry name" value="NEUROPEPTIDE RECEPTOR-RELATED G-PROTEIN COUPLED RECEPTOR"/>
    <property type="match status" value="1"/>
</dbReference>
<dbReference type="GO" id="GO:0004930">
    <property type="term" value="F:G protein-coupled receptor activity"/>
    <property type="evidence" value="ECO:0007669"/>
    <property type="project" value="InterPro"/>
</dbReference>
<keyword evidence="2" id="KW-1003">Cell membrane</keyword>
<evidence type="ECO:0000256" key="7">
    <source>
        <dbReference type="SAM" id="Phobius"/>
    </source>
</evidence>
<reference evidence="10" key="1">
    <citation type="submission" date="2021-02" db="EMBL/GenBank/DDBJ databases">
        <authorList>
            <person name="Nowell W R."/>
        </authorList>
    </citation>
    <scope>NUCLEOTIDE SEQUENCE</scope>
</reference>
<keyword evidence="6" id="KW-0675">Receptor</keyword>
<sequence length="277" mass="31781">MLNISTYVVLRMLIGFNITPAYYSSVLCKLQIFIYNISIALSDWLMTFCCIDRFCSSSRNADVRQYSNMKNAYRIIVIVISIIILLYSQIFYCYDANQPGGSPCNPINNTCNIINSVFSFVLQAIGPPISMFVFGIGTYNHIRIAKQQRVVPIEMATARTNANSDGHSRNNNQINQNGRNNRINNVLLMLCVQVIILIFFSLPLLMFRIYSSISAYFVKSSKQVALESLLLNLAVWLNLFDKIFSFYLYTLVSVFFRRELAKIFTKSRANRRIAPRQ</sequence>
<protein>
    <recommendedName>
        <fullName evidence="8">G-protein coupled receptors family 1 profile domain-containing protein</fullName>
    </recommendedName>
</protein>
<name>A0A816G8Z5_ADIRI</name>
<comment type="caution">
    <text evidence="10">The sequence shown here is derived from an EMBL/GenBank/DDBJ whole genome shotgun (WGS) entry which is preliminary data.</text>
</comment>
<dbReference type="GO" id="GO:0005886">
    <property type="term" value="C:plasma membrane"/>
    <property type="evidence" value="ECO:0007669"/>
    <property type="project" value="UniProtKB-SubCell"/>
</dbReference>
<evidence type="ECO:0000313" key="9">
    <source>
        <dbReference type="EMBL" id="CAF1415061.1"/>
    </source>
</evidence>
<comment type="subcellular location">
    <subcellularLocation>
        <location evidence="1">Cell membrane</location>
        <topology evidence="1">Multi-pass membrane protein</topology>
    </subcellularLocation>
</comment>
<feature type="transmembrane region" description="Helical" evidence="7">
    <location>
        <begin position="186"/>
        <end position="210"/>
    </location>
</feature>
<dbReference type="InterPro" id="IPR017452">
    <property type="entry name" value="GPCR_Rhodpsn_7TM"/>
</dbReference>
<evidence type="ECO:0000256" key="4">
    <source>
        <dbReference type="ARBA" id="ARBA00022989"/>
    </source>
</evidence>
<keyword evidence="5 7" id="KW-0472">Membrane</keyword>
<evidence type="ECO:0000256" key="5">
    <source>
        <dbReference type="ARBA" id="ARBA00023136"/>
    </source>
</evidence>
<evidence type="ECO:0000256" key="2">
    <source>
        <dbReference type="ARBA" id="ARBA00022475"/>
    </source>
</evidence>
<gene>
    <name evidence="9" type="ORF">EDS130_LOCUS37025</name>
    <name evidence="10" type="ORF">XAT740_LOCUS58850</name>
</gene>
<dbReference type="Proteomes" id="UP000663828">
    <property type="component" value="Unassembled WGS sequence"/>
</dbReference>
<dbReference type="EMBL" id="CAJNOJ010000356">
    <property type="protein sequence ID" value="CAF1415061.1"/>
    <property type="molecule type" value="Genomic_DNA"/>
</dbReference>
<accession>A0A816G8Z5</accession>
<dbReference type="AlphaFoldDB" id="A0A816G8Z5"/>
<dbReference type="EMBL" id="CAJNOR010013180">
    <property type="protein sequence ID" value="CAF1671923.1"/>
    <property type="molecule type" value="Genomic_DNA"/>
</dbReference>
<evidence type="ECO:0000313" key="11">
    <source>
        <dbReference type="Proteomes" id="UP000663828"/>
    </source>
</evidence>
<dbReference type="Gene3D" id="1.20.1070.10">
    <property type="entry name" value="Rhodopsin 7-helix transmembrane proteins"/>
    <property type="match status" value="1"/>
</dbReference>
<feature type="transmembrane region" description="Helical" evidence="7">
    <location>
        <begin position="32"/>
        <end position="51"/>
    </location>
</feature>
<dbReference type="GO" id="GO:0032870">
    <property type="term" value="P:cellular response to hormone stimulus"/>
    <property type="evidence" value="ECO:0007669"/>
    <property type="project" value="TreeGrafter"/>
</dbReference>
<evidence type="ECO:0000256" key="1">
    <source>
        <dbReference type="ARBA" id="ARBA00004651"/>
    </source>
</evidence>
<dbReference type="SUPFAM" id="SSF81321">
    <property type="entry name" value="Family A G protein-coupled receptor-like"/>
    <property type="match status" value="1"/>
</dbReference>
<dbReference type="GO" id="GO:0042277">
    <property type="term" value="F:peptide binding"/>
    <property type="evidence" value="ECO:0007669"/>
    <property type="project" value="TreeGrafter"/>
</dbReference>
<keyword evidence="3 7" id="KW-0812">Transmembrane</keyword>
<evidence type="ECO:0000256" key="6">
    <source>
        <dbReference type="ARBA" id="ARBA00023170"/>
    </source>
</evidence>
<proteinExistence type="predicted"/>
<keyword evidence="4 7" id="KW-1133">Transmembrane helix</keyword>
<dbReference type="PANTHER" id="PTHR24241:SF180">
    <property type="entry name" value="G-PROTEIN COUPLED RECEPTORS FAMILY 1 PROFILE DOMAIN-CONTAINING PROTEIN"/>
    <property type="match status" value="1"/>
</dbReference>
<dbReference type="PROSITE" id="PS50262">
    <property type="entry name" value="G_PROTEIN_RECEP_F1_2"/>
    <property type="match status" value="1"/>
</dbReference>
<evidence type="ECO:0000259" key="8">
    <source>
        <dbReference type="PROSITE" id="PS50262"/>
    </source>
</evidence>
<organism evidence="10 11">
    <name type="scientific">Adineta ricciae</name>
    <name type="common">Rotifer</name>
    <dbReference type="NCBI Taxonomy" id="249248"/>
    <lineage>
        <taxon>Eukaryota</taxon>
        <taxon>Metazoa</taxon>
        <taxon>Spiralia</taxon>
        <taxon>Gnathifera</taxon>
        <taxon>Rotifera</taxon>
        <taxon>Eurotatoria</taxon>
        <taxon>Bdelloidea</taxon>
        <taxon>Adinetida</taxon>
        <taxon>Adinetidae</taxon>
        <taxon>Adineta</taxon>
    </lineage>
</organism>
<keyword evidence="11" id="KW-1185">Reference proteome</keyword>
<feature type="transmembrane region" description="Helical" evidence="7">
    <location>
        <begin position="7"/>
        <end position="26"/>
    </location>
</feature>
<feature type="transmembrane region" description="Helical" evidence="7">
    <location>
        <begin position="72"/>
        <end position="92"/>
    </location>
</feature>
<dbReference type="Proteomes" id="UP000663852">
    <property type="component" value="Unassembled WGS sequence"/>
</dbReference>
<feature type="transmembrane region" description="Helical" evidence="7">
    <location>
        <begin position="112"/>
        <end position="139"/>
    </location>
</feature>
<evidence type="ECO:0000256" key="3">
    <source>
        <dbReference type="ARBA" id="ARBA00022692"/>
    </source>
</evidence>
<feature type="domain" description="G-protein coupled receptors family 1 profile" evidence="8">
    <location>
        <begin position="1"/>
        <end position="249"/>
    </location>
</feature>